<keyword evidence="5" id="KW-1185">Reference proteome</keyword>
<evidence type="ECO:0000313" key="1">
    <source>
        <dbReference type="EMBL" id="GBM93226.1"/>
    </source>
</evidence>
<dbReference type="EMBL" id="BGPR01191736">
    <property type="protein sequence ID" value="GBM93306.1"/>
    <property type="molecule type" value="Genomic_DNA"/>
</dbReference>
<dbReference type="EMBL" id="BGPR01191715">
    <property type="protein sequence ID" value="GBM93226.1"/>
    <property type="molecule type" value="Genomic_DNA"/>
</dbReference>
<proteinExistence type="predicted"/>
<protein>
    <submittedName>
        <fullName evidence="4">Uncharacterized protein</fullName>
    </submittedName>
</protein>
<sequence>FKSKFSLLISSIENEDNVGGTFRRRTELTREGLSSLKEDEWPPHCSQIY</sequence>
<dbReference type="AlphaFoldDB" id="A0A4Y2JVS7"/>
<name>A0A4Y2JVS7_ARAVE</name>
<dbReference type="Proteomes" id="UP000499080">
    <property type="component" value="Unassembled WGS sequence"/>
</dbReference>
<dbReference type="EMBL" id="BGPR01191735">
    <property type="protein sequence ID" value="GBM93297.1"/>
    <property type="molecule type" value="Genomic_DNA"/>
</dbReference>
<comment type="caution">
    <text evidence="4">The sequence shown here is derived from an EMBL/GenBank/DDBJ whole genome shotgun (WGS) entry which is preliminary data.</text>
</comment>
<accession>A0A4Y2JVS7</accession>
<evidence type="ECO:0000313" key="2">
    <source>
        <dbReference type="EMBL" id="GBM93265.1"/>
    </source>
</evidence>
<reference evidence="4 5" key="1">
    <citation type="journal article" date="2019" name="Sci. Rep.">
        <title>Orb-weaving spider Araneus ventricosus genome elucidates the spidroin gene catalogue.</title>
        <authorList>
            <person name="Kono N."/>
            <person name="Nakamura H."/>
            <person name="Ohtoshi R."/>
            <person name="Moran D.A.P."/>
            <person name="Shinohara A."/>
            <person name="Yoshida Y."/>
            <person name="Fujiwara M."/>
            <person name="Mori M."/>
            <person name="Tomita M."/>
            <person name="Arakawa K."/>
        </authorList>
    </citation>
    <scope>NUCLEOTIDE SEQUENCE [LARGE SCALE GENOMIC DNA]</scope>
</reference>
<evidence type="ECO:0000313" key="5">
    <source>
        <dbReference type="Proteomes" id="UP000499080"/>
    </source>
</evidence>
<evidence type="ECO:0000313" key="4">
    <source>
        <dbReference type="EMBL" id="GBM93306.1"/>
    </source>
</evidence>
<organism evidence="4 5">
    <name type="scientific">Araneus ventricosus</name>
    <name type="common">Orbweaver spider</name>
    <name type="synonym">Epeira ventricosa</name>
    <dbReference type="NCBI Taxonomy" id="182803"/>
    <lineage>
        <taxon>Eukaryota</taxon>
        <taxon>Metazoa</taxon>
        <taxon>Ecdysozoa</taxon>
        <taxon>Arthropoda</taxon>
        <taxon>Chelicerata</taxon>
        <taxon>Arachnida</taxon>
        <taxon>Araneae</taxon>
        <taxon>Araneomorphae</taxon>
        <taxon>Entelegynae</taxon>
        <taxon>Araneoidea</taxon>
        <taxon>Araneidae</taxon>
        <taxon>Araneus</taxon>
    </lineage>
</organism>
<gene>
    <name evidence="2" type="ORF">AVEN_135976-2_1</name>
    <name evidence="3" type="ORF">AVEN_174339-2_1</name>
    <name evidence="4" type="ORF">AVEN_183059-2_1</name>
    <name evidence="1" type="ORF">AVEN_49483-2_1</name>
</gene>
<evidence type="ECO:0000313" key="3">
    <source>
        <dbReference type="EMBL" id="GBM93297.1"/>
    </source>
</evidence>
<feature type="non-terminal residue" evidence="4">
    <location>
        <position position="1"/>
    </location>
</feature>
<dbReference type="EMBL" id="BGPR01191725">
    <property type="protein sequence ID" value="GBM93265.1"/>
    <property type="molecule type" value="Genomic_DNA"/>
</dbReference>